<dbReference type="Proteomes" id="UP000673691">
    <property type="component" value="Unassembled WGS sequence"/>
</dbReference>
<gene>
    <name evidence="2" type="ORF">BJ554DRAFT_4607</name>
</gene>
<sequence length="192" mass="20961">VALRTAPVSSAVGGPSREPASLPRERTPGVWTEKVYHDPVQQVELLLLVRARRGGRGARRGHAENAGCFAPRFLSPAARAPGSPLLPDSPLPEAEFAATSTTTPRHLLPPAQTNLPLRTNPSLVQDPAPLEIDNTGEVEFPGDRHICKKSKHIDLRYRHLCRLVAGKTAETRVVRTHKNIADDLAKLSHQVR</sequence>
<feature type="non-terminal residue" evidence="2">
    <location>
        <position position="1"/>
    </location>
</feature>
<accession>A0A8H8A020</accession>
<proteinExistence type="predicted"/>
<name>A0A8H8A020_9FUNG</name>
<keyword evidence="3" id="KW-1185">Reference proteome</keyword>
<dbReference type="AlphaFoldDB" id="A0A8H8A020"/>
<evidence type="ECO:0000256" key="1">
    <source>
        <dbReference type="SAM" id="MobiDB-lite"/>
    </source>
</evidence>
<protein>
    <submittedName>
        <fullName evidence="2">Uncharacterized protein</fullName>
    </submittedName>
</protein>
<evidence type="ECO:0000313" key="3">
    <source>
        <dbReference type="Proteomes" id="UP000673691"/>
    </source>
</evidence>
<evidence type="ECO:0000313" key="2">
    <source>
        <dbReference type="EMBL" id="KAG5462567.1"/>
    </source>
</evidence>
<organism evidence="2 3">
    <name type="scientific">Olpidium bornovanus</name>
    <dbReference type="NCBI Taxonomy" id="278681"/>
    <lineage>
        <taxon>Eukaryota</taxon>
        <taxon>Fungi</taxon>
        <taxon>Fungi incertae sedis</taxon>
        <taxon>Olpidiomycota</taxon>
        <taxon>Olpidiomycotina</taxon>
        <taxon>Olpidiomycetes</taxon>
        <taxon>Olpidiales</taxon>
        <taxon>Olpidiaceae</taxon>
        <taxon>Olpidium</taxon>
    </lineage>
</organism>
<reference evidence="2 3" key="1">
    <citation type="journal article" name="Sci. Rep.">
        <title>Genome-scale phylogenetic analyses confirm Olpidium as the closest living zoosporic fungus to the non-flagellated, terrestrial fungi.</title>
        <authorList>
            <person name="Chang Y."/>
            <person name="Rochon D."/>
            <person name="Sekimoto S."/>
            <person name="Wang Y."/>
            <person name="Chovatia M."/>
            <person name="Sandor L."/>
            <person name="Salamov A."/>
            <person name="Grigoriev I.V."/>
            <person name="Stajich J.E."/>
            <person name="Spatafora J.W."/>
        </authorList>
    </citation>
    <scope>NUCLEOTIDE SEQUENCE [LARGE SCALE GENOMIC DNA]</scope>
    <source>
        <strain evidence="2">S191</strain>
    </source>
</reference>
<dbReference type="EMBL" id="JAEFCI010001968">
    <property type="protein sequence ID" value="KAG5462567.1"/>
    <property type="molecule type" value="Genomic_DNA"/>
</dbReference>
<comment type="caution">
    <text evidence="2">The sequence shown here is derived from an EMBL/GenBank/DDBJ whole genome shotgun (WGS) entry which is preliminary data.</text>
</comment>
<feature type="region of interest" description="Disordered" evidence="1">
    <location>
        <begin position="1"/>
        <end position="26"/>
    </location>
</feature>